<evidence type="ECO:0000313" key="3">
    <source>
        <dbReference type="Proteomes" id="UP000637578"/>
    </source>
</evidence>
<comment type="caution">
    <text evidence="2">The sequence shown here is derived from an EMBL/GenBank/DDBJ whole genome shotgun (WGS) entry which is preliminary data.</text>
</comment>
<proteinExistence type="predicted"/>
<gene>
    <name evidence="2" type="ORF">GCM10012275_42970</name>
</gene>
<feature type="region of interest" description="Disordered" evidence="1">
    <location>
        <begin position="88"/>
        <end position="125"/>
    </location>
</feature>
<keyword evidence="3" id="KW-1185">Reference proteome</keyword>
<dbReference type="RefSeq" id="WP_189060204.1">
    <property type="nucleotide sequence ID" value="NZ_BMMK01000022.1"/>
</dbReference>
<evidence type="ECO:0000256" key="1">
    <source>
        <dbReference type="SAM" id="MobiDB-lite"/>
    </source>
</evidence>
<evidence type="ECO:0000313" key="2">
    <source>
        <dbReference type="EMBL" id="GGM67771.1"/>
    </source>
</evidence>
<dbReference type="EMBL" id="BMMK01000022">
    <property type="protein sequence ID" value="GGM67771.1"/>
    <property type="molecule type" value="Genomic_DNA"/>
</dbReference>
<name>A0A8J3CGY8_9PSEU</name>
<organism evidence="2 3">
    <name type="scientific">Longimycelium tulufanense</name>
    <dbReference type="NCBI Taxonomy" id="907463"/>
    <lineage>
        <taxon>Bacteria</taxon>
        <taxon>Bacillati</taxon>
        <taxon>Actinomycetota</taxon>
        <taxon>Actinomycetes</taxon>
        <taxon>Pseudonocardiales</taxon>
        <taxon>Pseudonocardiaceae</taxon>
        <taxon>Longimycelium</taxon>
    </lineage>
</organism>
<reference evidence="2" key="2">
    <citation type="submission" date="2020-09" db="EMBL/GenBank/DDBJ databases">
        <authorList>
            <person name="Sun Q."/>
            <person name="Zhou Y."/>
        </authorList>
    </citation>
    <scope>NUCLEOTIDE SEQUENCE</scope>
    <source>
        <strain evidence="2">CGMCC 4.5737</strain>
    </source>
</reference>
<reference evidence="2" key="1">
    <citation type="journal article" date="2014" name="Int. J. Syst. Evol. Microbiol.">
        <title>Complete genome sequence of Corynebacterium casei LMG S-19264T (=DSM 44701T), isolated from a smear-ripened cheese.</title>
        <authorList>
            <consortium name="US DOE Joint Genome Institute (JGI-PGF)"/>
            <person name="Walter F."/>
            <person name="Albersmeier A."/>
            <person name="Kalinowski J."/>
            <person name="Ruckert C."/>
        </authorList>
    </citation>
    <scope>NUCLEOTIDE SEQUENCE</scope>
    <source>
        <strain evidence="2">CGMCC 4.5737</strain>
    </source>
</reference>
<feature type="compositionally biased region" description="Basic and acidic residues" evidence="1">
    <location>
        <begin position="109"/>
        <end position="125"/>
    </location>
</feature>
<protein>
    <submittedName>
        <fullName evidence="2">Uncharacterized protein</fullName>
    </submittedName>
</protein>
<dbReference type="AlphaFoldDB" id="A0A8J3CGY8"/>
<sequence>MSHSVAISDEITELAALVKAGDLAAARRRARTLLDTVNPETLAILARCVATLERYPFPSALPRLRQAWRDHPNHRDLIAACVPDTDPGVYRPDIQPARPNRYGRHNYRAPRDHRTWTDPTRRRARRIQREEPRTATEYFDSRAGVDDAPARAERPIGYALDYDKAAVPDVRGLPCVACWLERSRADVHARRARAGHGDDGLCHDCRERGRPGIPELPPGHTLADAVAARCAHIAAHTGNAAHAILRREWQRAGHRAHRDLIAAWVQAHPLPATTQDDTPTEPAPSAAPAGCVTCGDLRQVRDGLCVDCRKLDDGPTDDAAAPPRAA</sequence>
<dbReference type="Proteomes" id="UP000637578">
    <property type="component" value="Unassembled WGS sequence"/>
</dbReference>
<accession>A0A8J3CGY8</accession>